<evidence type="ECO:0000313" key="3">
    <source>
        <dbReference type="Proteomes" id="UP000192758"/>
    </source>
</evidence>
<accession>A0A1W0E5W2</accession>
<proteinExistence type="predicted"/>
<dbReference type="OrthoDB" id="2189254at2759"/>
<dbReference type="STRING" id="646526.A0A1W0E5W2"/>
<organism evidence="2 3">
    <name type="scientific">Ecytonucleospora hepatopenaei</name>
    <dbReference type="NCBI Taxonomy" id="646526"/>
    <lineage>
        <taxon>Eukaryota</taxon>
        <taxon>Fungi</taxon>
        <taxon>Fungi incertae sedis</taxon>
        <taxon>Microsporidia</taxon>
        <taxon>Enterocytozoonidae</taxon>
        <taxon>Ecytonucleospora</taxon>
    </lineage>
</organism>
<comment type="caution">
    <text evidence="2">The sequence shown here is derived from an EMBL/GenBank/DDBJ whole genome shotgun (WGS) entry which is preliminary data.</text>
</comment>
<dbReference type="VEuPathDB" id="MicrosporidiaDB:EHP00_427"/>
<gene>
    <name evidence="2" type="ORF">EHP00_427</name>
</gene>
<feature type="coiled-coil region" evidence="1">
    <location>
        <begin position="5"/>
        <end position="104"/>
    </location>
</feature>
<evidence type="ECO:0000256" key="1">
    <source>
        <dbReference type="SAM" id="Coils"/>
    </source>
</evidence>
<dbReference type="AlphaFoldDB" id="A0A1W0E5W2"/>
<dbReference type="Proteomes" id="UP000192758">
    <property type="component" value="Unassembled WGS sequence"/>
</dbReference>
<keyword evidence="1" id="KW-0175">Coiled coil</keyword>
<keyword evidence="3" id="KW-1185">Reference proteome</keyword>
<dbReference type="EMBL" id="MNPJ01000019">
    <property type="protein sequence ID" value="OQS54657.1"/>
    <property type="molecule type" value="Genomic_DNA"/>
</dbReference>
<name>A0A1W0E5W2_9MICR</name>
<evidence type="ECO:0000313" key="2">
    <source>
        <dbReference type="EMBL" id="OQS54657.1"/>
    </source>
</evidence>
<sequence length="553" mass="65661">MFFGNKRTKQQIEKELDDAINFENKLVEQWDLLSEKIEEKTIKYNAGIKVLNMLKENYKQNNEKMLELSNNLTDYKNHRTLELSQKIKNNLSFIKKQVENAINQEIKTPLGFIKIYKNILQVFNESNFNLEETNIQKITLSVFYGKMNDFLENLYISMLLNQKNDDLIRNICCFIKLDSFFNDTLFFNILKRHIVKKFVFHFLSGRKSDRLDCPHICFDFLLEQYKNCVFLLEAYVENHNEELSIIKIITDILESCQNECVLKKAEQIDVSNSKQKRNLMINFLNSFRKYKKKVYEEYEIKLSDKEIGKKLKSMVLMQAHEDLDNLHSQNFMLWFDGYMEILKDLSVIQDEYGSIVDIEKVLEMIVFYLHEYSINLNFVNRSEIEMICFFYTKAEELKYFVDLELSCDGGCIVELQLELIELTNTLVKIDCEKSTKLLGSFIYVTPENKKSFLVKITNDLNTYKGSSRFEEIETNFIEYIDRYFVERVITKYKMEKEDFENFKTFFLKVKGVFRADKKWITENGIDMIISLFNGSQIEGTSLGNVINTLYLYE</sequence>
<reference evidence="2 3" key="1">
    <citation type="journal article" date="2017" name="Environ. Microbiol.">
        <title>Decay of the glycolytic pathway and adaptation to intranuclear parasitism within Enterocytozoonidae microsporidia.</title>
        <authorList>
            <person name="Wiredu Boakye D."/>
            <person name="Jaroenlak P."/>
            <person name="Prachumwat A."/>
            <person name="Williams T.A."/>
            <person name="Bateman K.S."/>
            <person name="Itsathitphaisarn O."/>
            <person name="Sritunyalucksana K."/>
            <person name="Paszkiewicz K.H."/>
            <person name="Moore K.A."/>
            <person name="Stentiford G.D."/>
            <person name="Williams B.A."/>
        </authorList>
    </citation>
    <scope>NUCLEOTIDE SEQUENCE [LARGE SCALE GENOMIC DNA]</scope>
    <source>
        <strain evidence="2 3">TH1</strain>
    </source>
</reference>
<protein>
    <submittedName>
        <fullName evidence="2">Uncharacterized protein</fullName>
    </submittedName>
</protein>